<evidence type="ECO:0000313" key="3">
    <source>
        <dbReference type="Proteomes" id="UP001054945"/>
    </source>
</evidence>
<reference evidence="2 3" key="1">
    <citation type="submission" date="2021-06" db="EMBL/GenBank/DDBJ databases">
        <title>Caerostris extrusa draft genome.</title>
        <authorList>
            <person name="Kono N."/>
            <person name="Arakawa K."/>
        </authorList>
    </citation>
    <scope>NUCLEOTIDE SEQUENCE [LARGE SCALE GENOMIC DNA]</scope>
</reference>
<dbReference type="AlphaFoldDB" id="A0AAV4PC73"/>
<gene>
    <name evidence="2" type="ORF">CEXT_442611</name>
</gene>
<evidence type="ECO:0000313" key="2">
    <source>
        <dbReference type="EMBL" id="GIX94997.1"/>
    </source>
</evidence>
<comment type="caution">
    <text evidence="2">The sequence shown here is derived from an EMBL/GenBank/DDBJ whole genome shotgun (WGS) entry which is preliminary data.</text>
</comment>
<accession>A0AAV4PC73</accession>
<sequence length="98" mass="11006">MASSRPSRCFVCRGLEVSYMRHFIRGPFWKMKYTHFLLSAEDTGLQLQLLQVISKQATSRGLIIAMLNIESSEKQSPSTFATIPTKSSSTTESRTLST</sequence>
<dbReference type="EMBL" id="BPLR01004463">
    <property type="protein sequence ID" value="GIX94997.1"/>
    <property type="molecule type" value="Genomic_DNA"/>
</dbReference>
<feature type="compositionally biased region" description="Polar residues" evidence="1">
    <location>
        <begin position="74"/>
        <end position="84"/>
    </location>
</feature>
<organism evidence="2 3">
    <name type="scientific">Caerostris extrusa</name>
    <name type="common">Bark spider</name>
    <name type="synonym">Caerostris bankana</name>
    <dbReference type="NCBI Taxonomy" id="172846"/>
    <lineage>
        <taxon>Eukaryota</taxon>
        <taxon>Metazoa</taxon>
        <taxon>Ecdysozoa</taxon>
        <taxon>Arthropoda</taxon>
        <taxon>Chelicerata</taxon>
        <taxon>Arachnida</taxon>
        <taxon>Araneae</taxon>
        <taxon>Araneomorphae</taxon>
        <taxon>Entelegynae</taxon>
        <taxon>Araneoidea</taxon>
        <taxon>Araneidae</taxon>
        <taxon>Caerostris</taxon>
    </lineage>
</organism>
<dbReference type="Proteomes" id="UP001054945">
    <property type="component" value="Unassembled WGS sequence"/>
</dbReference>
<keyword evidence="3" id="KW-1185">Reference proteome</keyword>
<feature type="region of interest" description="Disordered" evidence="1">
    <location>
        <begin position="73"/>
        <end position="98"/>
    </location>
</feature>
<name>A0AAV4PC73_CAEEX</name>
<protein>
    <submittedName>
        <fullName evidence="2">Uncharacterized protein</fullName>
    </submittedName>
</protein>
<evidence type="ECO:0000256" key="1">
    <source>
        <dbReference type="SAM" id="MobiDB-lite"/>
    </source>
</evidence>
<feature type="compositionally biased region" description="Low complexity" evidence="1">
    <location>
        <begin position="85"/>
        <end position="98"/>
    </location>
</feature>
<proteinExistence type="predicted"/>